<reference evidence="1" key="1">
    <citation type="submission" date="2021-06" db="EMBL/GenBank/DDBJ databases">
        <authorList>
            <person name="Kallberg Y."/>
            <person name="Tangrot J."/>
            <person name="Rosling A."/>
        </authorList>
    </citation>
    <scope>NUCLEOTIDE SEQUENCE</scope>
    <source>
        <strain evidence="1">UK204</strain>
    </source>
</reference>
<dbReference type="EMBL" id="CAJVPQ010006252">
    <property type="protein sequence ID" value="CAG8682495.1"/>
    <property type="molecule type" value="Genomic_DNA"/>
</dbReference>
<name>A0A9N9ERH5_9GLOM</name>
<dbReference type="AlphaFoldDB" id="A0A9N9ERH5"/>
<comment type="caution">
    <text evidence="1">The sequence shown here is derived from an EMBL/GenBank/DDBJ whole genome shotgun (WGS) entry which is preliminary data.</text>
</comment>
<protein>
    <submittedName>
        <fullName evidence="1">8208_t:CDS:1</fullName>
    </submittedName>
</protein>
<sequence>MVMIGNVKEALNYLTRANSQAKNVNVVETGTTSGSSIREQAVAFCQRYRNPRQYKDVYVNKFLSHMHLENNTSPQSKSNMIKVELNSVCSTPTDVSEEL</sequence>
<organism evidence="1 2">
    <name type="scientific">Funneliformis caledonium</name>
    <dbReference type="NCBI Taxonomy" id="1117310"/>
    <lineage>
        <taxon>Eukaryota</taxon>
        <taxon>Fungi</taxon>
        <taxon>Fungi incertae sedis</taxon>
        <taxon>Mucoromycota</taxon>
        <taxon>Glomeromycotina</taxon>
        <taxon>Glomeromycetes</taxon>
        <taxon>Glomerales</taxon>
        <taxon>Glomeraceae</taxon>
        <taxon>Funneliformis</taxon>
    </lineage>
</organism>
<keyword evidence="2" id="KW-1185">Reference proteome</keyword>
<evidence type="ECO:0000313" key="1">
    <source>
        <dbReference type="EMBL" id="CAG8682495.1"/>
    </source>
</evidence>
<dbReference type="OrthoDB" id="18982at2759"/>
<evidence type="ECO:0000313" key="2">
    <source>
        <dbReference type="Proteomes" id="UP000789570"/>
    </source>
</evidence>
<proteinExistence type="predicted"/>
<gene>
    <name evidence="1" type="ORF">FCALED_LOCUS12576</name>
</gene>
<accession>A0A9N9ERH5</accession>
<dbReference type="Proteomes" id="UP000789570">
    <property type="component" value="Unassembled WGS sequence"/>
</dbReference>